<reference evidence="1" key="2">
    <citation type="submission" date="2020-09" db="EMBL/GenBank/DDBJ databases">
        <authorList>
            <person name="Sun Q."/>
            <person name="Kim S."/>
        </authorList>
    </citation>
    <scope>NUCLEOTIDE SEQUENCE</scope>
    <source>
        <strain evidence="1">KCTC 42650</strain>
    </source>
</reference>
<dbReference type="Pfam" id="PF06169">
    <property type="entry name" value="DUF982"/>
    <property type="match status" value="1"/>
</dbReference>
<dbReference type="EMBL" id="BNCJ01000018">
    <property type="protein sequence ID" value="GHF66353.1"/>
    <property type="molecule type" value="Genomic_DNA"/>
</dbReference>
<dbReference type="InterPro" id="IPR010385">
    <property type="entry name" value="DUF982"/>
</dbReference>
<evidence type="ECO:0000313" key="1">
    <source>
        <dbReference type="EMBL" id="GHF66353.1"/>
    </source>
</evidence>
<sequence length="83" mass="9386">MMEIQWGQPLVLISPQDGEAERFGTIEKANYWLRRKWPISDRARDTAMDRIESAMDCMVPVEEARRAFLLAAVSAGFKPGAAM</sequence>
<reference evidence="1" key="1">
    <citation type="journal article" date="2014" name="Int. J. Syst. Evol. Microbiol.">
        <title>Complete genome sequence of Corynebacterium casei LMG S-19264T (=DSM 44701T), isolated from a smear-ripened cheese.</title>
        <authorList>
            <consortium name="US DOE Joint Genome Institute (JGI-PGF)"/>
            <person name="Walter F."/>
            <person name="Albersmeier A."/>
            <person name="Kalinowski J."/>
            <person name="Ruckert C."/>
        </authorList>
    </citation>
    <scope>NUCLEOTIDE SEQUENCE</scope>
    <source>
        <strain evidence="1">KCTC 42650</strain>
    </source>
</reference>
<gene>
    <name evidence="1" type="ORF">GCM10017056_41920</name>
</gene>
<organism evidence="1 2">
    <name type="scientific">Seohaeicola zhoushanensis</name>
    <dbReference type="NCBI Taxonomy" id="1569283"/>
    <lineage>
        <taxon>Bacteria</taxon>
        <taxon>Pseudomonadati</taxon>
        <taxon>Pseudomonadota</taxon>
        <taxon>Alphaproteobacteria</taxon>
        <taxon>Rhodobacterales</taxon>
        <taxon>Roseobacteraceae</taxon>
        <taxon>Seohaeicola</taxon>
    </lineage>
</organism>
<dbReference type="AlphaFoldDB" id="A0A8J3M9A0"/>
<evidence type="ECO:0008006" key="3">
    <source>
        <dbReference type="Google" id="ProtNLM"/>
    </source>
</evidence>
<dbReference type="Proteomes" id="UP000626220">
    <property type="component" value="Unassembled WGS sequence"/>
</dbReference>
<dbReference type="RefSeq" id="WP_189682082.1">
    <property type="nucleotide sequence ID" value="NZ_BNCJ01000018.1"/>
</dbReference>
<name>A0A8J3M9A0_9RHOB</name>
<protein>
    <recommendedName>
        <fullName evidence="3">DUF982 domain-containing protein</fullName>
    </recommendedName>
</protein>
<comment type="caution">
    <text evidence="1">The sequence shown here is derived from an EMBL/GenBank/DDBJ whole genome shotgun (WGS) entry which is preliminary data.</text>
</comment>
<evidence type="ECO:0000313" key="2">
    <source>
        <dbReference type="Proteomes" id="UP000626220"/>
    </source>
</evidence>
<keyword evidence="2" id="KW-1185">Reference proteome</keyword>
<accession>A0A8J3M9A0</accession>
<proteinExistence type="predicted"/>
<dbReference type="Gene3D" id="6.10.250.730">
    <property type="match status" value="1"/>
</dbReference>